<dbReference type="Proteomes" id="UP000243579">
    <property type="component" value="Unassembled WGS sequence"/>
</dbReference>
<protein>
    <submittedName>
        <fullName evidence="2">Uncharacterized protein</fullName>
    </submittedName>
</protein>
<dbReference type="STRING" id="1202772.A0A1V9ZPQ2"/>
<keyword evidence="3" id="KW-1185">Reference proteome</keyword>
<feature type="region of interest" description="Disordered" evidence="1">
    <location>
        <begin position="358"/>
        <end position="400"/>
    </location>
</feature>
<name>A0A1V9ZPQ2_ACHHY</name>
<feature type="compositionally biased region" description="Pro residues" evidence="1">
    <location>
        <begin position="460"/>
        <end position="477"/>
    </location>
</feature>
<feature type="region of interest" description="Disordered" evidence="1">
    <location>
        <begin position="433"/>
        <end position="509"/>
    </location>
</feature>
<reference evidence="2 3" key="1">
    <citation type="journal article" date="2014" name="Genome Biol. Evol.">
        <title>The secreted proteins of Achlya hypogyna and Thraustotheca clavata identify the ancestral oomycete secretome and reveal gene acquisitions by horizontal gene transfer.</title>
        <authorList>
            <person name="Misner I."/>
            <person name="Blouin N."/>
            <person name="Leonard G."/>
            <person name="Richards T.A."/>
            <person name="Lane C.E."/>
        </authorList>
    </citation>
    <scope>NUCLEOTIDE SEQUENCE [LARGE SCALE GENOMIC DNA]</scope>
    <source>
        <strain evidence="2 3">ATCC 48635</strain>
    </source>
</reference>
<gene>
    <name evidence="2" type="ORF">ACHHYP_03768</name>
</gene>
<organism evidence="2 3">
    <name type="scientific">Achlya hypogyna</name>
    <name type="common">Oomycete</name>
    <name type="synonym">Protoachlya hypogyna</name>
    <dbReference type="NCBI Taxonomy" id="1202772"/>
    <lineage>
        <taxon>Eukaryota</taxon>
        <taxon>Sar</taxon>
        <taxon>Stramenopiles</taxon>
        <taxon>Oomycota</taxon>
        <taxon>Saprolegniomycetes</taxon>
        <taxon>Saprolegniales</taxon>
        <taxon>Achlyaceae</taxon>
        <taxon>Achlya</taxon>
    </lineage>
</organism>
<dbReference type="OrthoDB" id="75233at2759"/>
<evidence type="ECO:0000256" key="1">
    <source>
        <dbReference type="SAM" id="MobiDB-lite"/>
    </source>
</evidence>
<feature type="region of interest" description="Disordered" evidence="1">
    <location>
        <begin position="1"/>
        <end position="20"/>
    </location>
</feature>
<dbReference type="AlphaFoldDB" id="A0A1V9ZPQ2"/>
<comment type="caution">
    <text evidence="2">The sequence shown here is derived from an EMBL/GenBank/DDBJ whole genome shotgun (WGS) entry which is preliminary data.</text>
</comment>
<evidence type="ECO:0000313" key="2">
    <source>
        <dbReference type="EMBL" id="OQR99968.1"/>
    </source>
</evidence>
<dbReference type="EMBL" id="JNBR01000033">
    <property type="protein sequence ID" value="OQR99968.1"/>
    <property type="molecule type" value="Genomic_DNA"/>
</dbReference>
<accession>A0A1V9ZPQ2</accession>
<proteinExistence type="predicted"/>
<evidence type="ECO:0000313" key="3">
    <source>
        <dbReference type="Proteomes" id="UP000243579"/>
    </source>
</evidence>
<feature type="compositionally biased region" description="Basic residues" evidence="1">
    <location>
        <begin position="489"/>
        <end position="506"/>
    </location>
</feature>
<sequence>MEAEASPGEVPEATAPLQQPECSDDAAMEIIAEVIEHVGAISRATALASAVLRGVSVRVVQELYDIVAMVTVASSASFDSTADAPPTAFDHRDAGPSPLVRAVRRTLDYCAQHPAGLRKAVATASIDGDGHICGETEIAATLASLPLFLAPDHVRFIASHAQGMTVTAADLAKVCTRAFKAASKLPRTSALVTSTVCFAWPAEPPIYPVDVHMPHEVPARPQPPSPEAKHSTVRSTFVGRGVRYNVAAGIVSTKLAIEDVDVRLDAKADESDSTTFSNIFSLGTPRQLSPRELARRRDILAYLEAVEVAKQHDEMVARKKKELLERPVADGGHVTVAVPLRNQPLQLSLELPYAIGTPPEPPIALQRSPSKPLHKGRRPSQLEPSPAKPSECKAPDAVLPPGEPLPLFHLPHIDTGRLEVGVKVVYPGKKIKAGSKRIPSRNSRLKPPEPTSLPRLPLSPIKPPRPPGSPAAPPVALPPASTSPIKVNQVRHQHGTHGRVRGRPPARPRFNFSEAITRTLHETPEADVDDLS</sequence>